<keyword evidence="10" id="KW-0812">Transmembrane</keyword>
<dbReference type="InterPro" id="IPR017972">
    <property type="entry name" value="Cyt_P450_CS"/>
</dbReference>
<keyword evidence="7 9" id="KW-0503">Monooxygenase</keyword>
<dbReference type="InterPro" id="IPR001128">
    <property type="entry name" value="Cyt_P450"/>
</dbReference>
<dbReference type="InterPro" id="IPR002401">
    <property type="entry name" value="Cyt_P450_E_grp-I"/>
</dbReference>
<dbReference type="FunFam" id="1.10.630.10:FF:000043">
    <property type="entry name" value="Cytochrome P450 99A2"/>
    <property type="match status" value="1"/>
</dbReference>
<dbReference type="Gene3D" id="1.10.630.10">
    <property type="entry name" value="Cytochrome P450"/>
    <property type="match status" value="1"/>
</dbReference>
<evidence type="ECO:0000313" key="12">
    <source>
        <dbReference type="Proteomes" id="UP001372338"/>
    </source>
</evidence>
<dbReference type="GO" id="GO:0016705">
    <property type="term" value="F:oxidoreductase activity, acting on paired donors, with incorporation or reduction of molecular oxygen"/>
    <property type="evidence" value="ECO:0007669"/>
    <property type="project" value="InterPro"/>
</dbReference>
<dbReference type="InterPro" id="IPR036396">
    <property type="entry name" value="Cyt_P450_sf"/>
</dbReference>
<organism evidence="11 12">
    <name type="scientific">Crotalaria pallida</name>
    <name type="common">Smooth rattlebox</name>
    <name type="synonym">Crotalaria striata</name>
    <dbReference type="NCBI Taxonomy" id="3830"/>
    <lineage>
        <taxon>Eukaryota</taxon>
        <taxon>Viridiplantae</taxon>
        <taxon>Streptophyta</taxon>
        <taxon>Embryophyta</taxon>
        <taxon>Tracheophyta</taxon>
        <taxon>Spermatophyta</taxon>
        <taxon>Magnoliopsida</taxon>
        <taxon>eudicotyledons</taxon>
        <taxon>Gunneridae</taxon>
        <taxon>Pentapetalae</taxon>
        <taxon>rosids</taxon>
        <taxon>fabids</taxon>
        <taxon>Fabales</taxon>
        <taxon>Fabaceae</taxon>
        <taxon>Papilionoideae</taxon>
        <taxon>50 kb inversion clade</taxon>
        <taxon>genistoids sensu lato</taxon>
        <taxon>core genistoids</taxon>
        <taxon>Crotalarieae</taxon>
        <taxon>Crotalaria</taxon>
    </lineage>
</organism>
<dbReference type="Pfam" id="PF00067">
    <property type="entry name" value="p450"/>
    <property type="match status" value="1"/>
</dbReference>
<evidence type="ECO:0000256" key="3">
    <source>
        <dbReference type="ARBA" id="ARBA00022617"/>
    </source>
</evidence>
<evidence type="ECO:0008006" key="13">
    <source>
        <dbReference type="Google" id="ProtNLM"/>
    </source>
</evidence>
<keyword evidence="5 9" id="KW-0560">Oxidoreductase</keyword>
<evidence type="ECO:0000256" key="7">
    <source>
        <dbReference type="ARBA" id="ARBA00023033"/>
    </source>
</evidence>
<dbReference type="GO" id="GO:0005506">
    <property type="term" value="F:iron ion binding"/>
    <property type="evidence" value="ECO:0007669"/>
    <property type="project" value="InterPro"/>
</dbReference>
<keyword evidence="6 8" id="KW-0408">Iron</keyword>
<evidence type="ECO:0000256" key="10">
    <source>
        <dbReference type="SAM" id="Phobius"/>
    </source>
</evidence>
<dbReference type="PANTHER" id="PTHR47955">
    <property type="entry name" value="CYTOCHROME P450 FAMILY 71 PROTEIN"/>
    <property type="match status" value="1"/>
</dbReference>
<protein>
    <recommendedName>
        <fullName evidence="13">Cytochrome P450</fullName>
    </recommendedName>
</protein>
<dbReference type="CDD" id="cd11072">
    <property type="entry name" value="CYP71-like"/>
    <property type="match status" value="1"/>
</dbReference>
<dbReference type="AlphaFoldDB" id="A0AAN9FSV2"/>
<feature type="transmembrane region" description="Helical" evidence="10">
    <location>
        <begin position="12"/>
        <end position="30"/>
    </location>
</feature>
<keyword evidence="12" id="KW-1185">Reference proteome</keyword>
<evidence type="ECO:0000256" key="8">
    <source>
        <dbReference type="PIRSR" id="PIRSR602401-1"/>
    </source>
</evidence>
<keyword evidence="4 8" id="KW-0479">Metal-binding</keyword>
<evidence type="ECO:0000256" key="9">
    <source>
        <dbReference type="RuleBase" id="RU000461"/>
    </source>
</evidence>
<evidence type="ECO:0000256" key="5">
    <source>
        <dbReference type="ARBA" id="ARBA00023002"/>
    </source>
</evidence>
<dbReference type="PRINTS" id="PR00385">
    <property type="entry name" value="P450"/>
</dbReference>
<proteinExistence type="inferred from homology"/>
<dbReference type="GO" id="GO:0004497">
    <property type="term" value="F:monooxygenase activity"/>
    <property type="evidence" value="ECO:0007669"/>
    <property type="project" value="UniProtKB-KW"/>
</dbReference>
<evidence type="ECO:0000256" key="2">
    <source>
        <dbReference type="ARBA" id="ARBA00010617"/>
    </source>
</evidence>
<evidence type="ECO:0000256" key="1">
    <source>
        <dbReference type="ARBA" id="ARBA00001971"/>
    </source>
</evidence>
<dbReference type="SUPFAM" id="SSF48264">
    <property type="entry name" value="Cytochrome P450"/>
    <property type="match status" value="1"/>
</dbReference>
<evidence type="ECO:0000256" key="6">
    <source>
        <dbReference type="ARBA" id="ARBA00023004"/>
    </source>
</evidence>
<dbReference type="PROSITE" id="PS00086">
    <property type="entry name" value="CYTOCHROME_P450"/>
    <property type="match status" value="1"/>
</dbReference>
<comment type="caution">
    <text evidence="11">The sequence shown here is derived from an EMBL/GenBank/DDBJ whole genome shotgun (WGS) entry which is preliminary data.</text>
</comment>
<dbReference type="GO" id="GO:0020037">
    <property type="term" value="F:heme binding"/>
    <property type="evidence" value="ECO:0007669"/>
    <property type="project" value="InterPro"/>
</dbReference>
<evidence type="ECO:0000256" key="4">
    <source>
        <dbReference type="ARBA" id="ARBA00022723"/>
    </source>
</evidence>
<comment type="similarity">
    <text evidence="2 9">Belongs to the cytochrome P450 family.</text>
</comment>
<name>A0AAN9FSV2_CROPI</name>
<comment type="cofactor">
    <cofactor evidence="1 8">
        <name>heme</name>
        <dbReference type="ChEBI" id="CHEBI:30413"/>
    </cofactor>
</comment>
<feature type="binding site" description="axial binding residue" evidence="8">
    <location>
        <position position="448"/>
    </location>
    <ligand>
        <name>heme</name>
        <dbReference type="ChEBI" id="CHEBI:30413"/>
    </ligand>
    <ligandPart>
        <name>Fe</name>
        <dbReference type="ChEBI" id="CHEBI:18248"/>
    </ligandPart>
</feature>
<keyword evidence="10" id="KW-0472">Membrane</keyword>
<reference evidence="11 12" key="1">
    <citation type="submission" date="2024-01" db="EMBL/GenBank/DDBJ databases">
        <title>The genomes of 5 underutilized Papilionoideae crops provide insights into root nodulation and disease resistanc.</title>
        <authorList>
            <person name="Yuan L."/>
        </authorList>
    </citation>
    <scope>NUCLEOTIDE SEQUENCE [LARGE SCALE GENOMIC DNA]</scope>
    <source>
        <strain evidence="11">ZHUSHIDOU_FW_LH</strain>
        <tissue evidence="11">Leaf</tissue>
    </source>
</reference>
<dbReference type="PRINTS" id="PR00463">
    <property type="entry name" value="EP450I"/>
</dbReference>
<accession>A0AAN9FSV2</accession>
<dbReference type="Proteomes" id="UP001372338">
    <property type="component" value="Unassembled WGS sequence"/>
</dbReference>
<dbReference type="PANTHER" id="PTHR47955:SF19">
    <property type="entry name" value="CYTOCHROME P450 71A9-LIKE ISOFORM X1"/>
    <property type="match status" value="1"/>
</dbReference>
<keyword evidence="3 8" id="KW-0349">Heme</keyword>
<evidence type="ECO:0000313" key="11">
    <source>
        <dbReference type="EMBL" id="KAK7281972.1"/>
    </source>
</evidence>
<sequence>MALLQWLKENSTPFFLLTLIFTCLLIKFLLIDKLKKRISNLPPSPPMLPFIGNLHQLGTMPHISLQNLADKYGPIIYLQLGQIPTVVVSSAKLAKEVLKTHALALASRPQLYSAKYLFYNCTDIVFSPYGAYWRHIRKICILELLSAKRVQSYSSVREEEVARLVQRVAESSCQGTTNLSKILGLYANDVLCRVAFGRDFSGKGEFQKYGFQKLLDEYQELLGGFSVGDFFPSLEFIHSLTGMKSRLQDTSLRFDQLFDEIINEHKASEKVEENKDLVDVLLEVQKNNSDEVPLTTDNVKAIILDMFAAGTDTTYITLDWGMTELLMNPHVMEKAQKEVRSVVGERRVVAESDLHQLQYMRAVIKEIFRLHPPVPVLVPRESMEDITIEGYKIPAKTRVFVNAWAVGRSPESWEDPNTFKPERFRGSDIDYKGQDFELIPFGAGRRSCPAITFAAAVVELALAQLLYSFDWELPPGITAKDLDLTDVFGISMHRRENLQVVAKPCLLKN</sequence>
<dbReference type="EMBL" id="JAYWIO010000002">
    <property type="protein sequence ID" value="KAK7281972.1"/>
    <property type="molecule type" value="Genomic_DNA"/>
</dbReference>
<keyword evidence="10" id="KW-1133">Transmembrane helix</keyword>
<gene>
    <name evidence="11" type="ORF">RIF29_10396</name>
</gene>